<feature type="chain" id="PRO_5041969033" evidence="1">
    <location>
        <begin position="21"/>
        <end position="377"/>
    </location>
</feature>
<evidence type="ECO:0000256" key="1">
    <source>
        <dbReference type="SAM" id="SignalP"/>
    </source>
</evidence>
<keyword evidence="1" id="KW-0732">Signal</keyword>
<evidence type="ECO:0000313" key="3">
    <source>
        <dbReference type="Proteomes" id="UP001196509"/>
    </source>
</evidence>
<protein>
    <submittedName>
        <fullName evidence="2">TAXI family TRAP transporter solute-binding subunit</fullName>
    </submittedName>
</protein>
<keyword evidence="3" id="KW-1185">Reference proteome</keyword>
<dbReference type="PANTHER" id="PTHR42941:SF1">
    <property type="entry name" value="SLL1037 PROTEIN"/>
    <property type="match status" value="1"/>
</dbReference>
<reference evidence="2" key="1">
    <citation type="submission" date="2021-08" db="EMBL/GenBank/DDBJ databases">
        <title>Hoeflea bacterium WL0058 sp. nov., isolated from the sediment.</title>
        <authorList>
            <person name="Wang L."/>
            <person name="Zhang D."/>
        </authorList>
    </citation>
    <scope>NUCLEOTIDE SEQUENCE</scope>
    <source>
        <strain evidence="2">WL0058</strain>
    </source>
</reference>
<comment type="caution">
    <text evidence="2">The sequence shown here is derived from an EMBL/GenBank/DDBJ whole genome shotgun (WGS) entry which is preliminary data.</text>
</comment>
<dbReference type="PANTHER" id="PTHR42941">
    <property type="entry name" value="SLL1037 PROTEIN"/>
    <property type="match status" value="1"/>
</dbReference>
<sequence length="377" mass="40805">MKTVHALLAGAMLFAGSAFTDAAAQEIELPSTVSWTSYDVGSSGYVQAVAIGAALSDAYSTNLRVLPATSDVARVLPVKQGRVDFALLGSESFNAVEGTVAFADPQLGPQQLQMLYGANSDNCFTLALQGDLTVSGPDDLRGKRLGWVVGSPALQANVAAFLAFYGLTWDDVEKVDVPSFAGSWEAFLNGQVDAITTLTTVSFATQAAASPSGLNWLALPASDKEGWEKLRMIKPQFAPRVGTAGANMSKDKSVECAGFPFPVLLAYPDQDEDMIYNLTKAIDLQYDEFVTAEPSLVGWAADRQNFQWNAPYHAGAVRYWKEKGLWTDADTDYNEALIKRQDILQSAWEGLPEGERSEKWSETRTRALEDAGLPTYN</sequence>
<dbReference type="EMBL" id="JAICBX010000002">
    <property type="protein sequence ID" value="MBW8638172.1"/>
    <property type="molecule type" value="Genomic_DNA"/>
</dbReference>
<dbReference type="AlphaFoldDB" id="A0AAE2ZP67"/>
<dbReference type="InterPro" id="IPR011852">
    <property type="entry name" value="TRAP_TAXI"/>
</dbReference>
<dbReference type="Pfam" id="PF16868">
    <property type="entry name" value="NMT1_3"/>
    <property type="match status" value="1"/>
</dbReference>
<proteinExistence type="predicted"/>
<organism evidence="2 3">
    <name type="scientific">Flavimaribacter sediminis</name>
    <dbReference type="NCBI Taxonomy" id="2865987"/>
    <lineage>
        <taxon>Bacteria</taxon>
        <taxon>Pseudomonadati</taxon>
        <taxon>Pseudomonadota</taxon>
        <taxon>Alphaproteobacteria</taxon>
        <taxon>Hyphomicrobiales</taxon>
        <taxon>Rhizobiaceae</taxon>
        <taxon>Flavimaribacter</taxon>
    </lineage>
</organism>
<dbReference type="NCBIfam" id="TIGR02122">
    <property type="entry name" value="TRAP_TAXI"/>
    <property type="match status" value="1"/>
</dbReference>
<gene>
    <name evidence="2" type="ORF">K1W69_13325</name>
</gene>
<name>A0AAE2ZP67_9HYPH</name>
<dbReference type="Gene3D" id="3.40.190.10">
    <property type="entry name" value="Periplasmic binding protein-like II"/>
    <property type="match status" value="2"/>
</dbReference>
<accession>A0AAE2ZP67</accession>
<evidence type="ECO:0000313" key="2">
    <source>
        <dbReference type="EMBL" id="MBW8638172.1"/>
    </source>
</evidence>
<dbReference type="RefSeq" id="WP_220228820.1">
    <property type="nucleotide sequence ID" value="NZ_JAICBX010000002.1"/>
</dbReference>
<dbReference type="Proteomes" id="UP001196509">
    <property type="component" value="Unassembled WGS sequence"/>
</dbReference>
<dbReference type="SUPFAM" id="SSF53850">
    <property type="entry name" value="Periplasmic binding protein-like II"/>
    <property type="match status" value="1"/>
</dbReference>
<feature type="signal peptide" evidence="1">
    <location>
        <begin position="1"/>
        <end position="20"/>
    </location>
</feature>